<comment type="caution">
    <text evidence="1">The sequence shown here is derived from an EMBL/GenBank/DDBJ whole genome shotgun (WGS) entry which is preliminary data.</text>
</comment>
<reference evidence="1 2" key="1">
    <citation type="submission" date="2021-01" db="EMBL/GenBank/DDBJ databases">
        <title>Whole genome shotgun sequence of Actinoplanes humidus NBRC 14915.</title>
        <authorList>
            <person name="Komaki H."/>
            <person name="Tamura T."/>
        </authorList>
    </citation>
    <scope>NUCLEOTIDE SEQUENCE [LARGE SCALE GENOMIC DNA]</scope>
    <source>
        <strain evidence="1 2">NBRC 14915</strain>
    </source>
</reference>
<sequence length="284" mass="30607">MDRMNIAGGGVVALDVAGRRSAGLRFEVGGRRRMVLRQGAAVVMLGSVGRDHYGVDIYRTGVYRSPVAPITAVEARRRGAWLHWFASALDDSDAGPLHDGSWLLAASGLPFDAVGSDLVRDFPSAYLDWFGAGWRDVVPLRPLPGDGDGRVKAYRKLVLDGILPPVLLWEVSALDGWVLLDGHARLAAALLEGVRPAMLVLSRRADPDQREGAMQVATQQTEAIVRSQPAAAFNPLVRALADAHDQFDQMSGRTRAWPLAGGEQAWRSLAGAASPEWLAETDAE</sequence>
<evidence type="ECO:0008006" key="3">
    <source>
        <dbReference type="Google" id="ProtNLM"/>
    </source>
</evidence>
<name>A0ABQ3ZY45_9ACTN</name>
<keyword evidence="2" id="KW-1185">Reference proteome</keyword>
<gene>
    <name evidence="1" type="ORF">Ahu01nite_065760</name>
</gene>
<protein>
    <recommendedName>
        <fullName evidence="3">ParB-like nuclease family protein</fullName>
    </recommendedName>
</protein>
<accession>A0ABQ3ZY45</accession>
<dbReference type="RefSeq" id="WP_203840529.1">
    <property type="nucleotide sequence ID" value="NZ_BAAATV010000013.1"/>
</dbReference>
<dbReference type="Proteomes" id="UP000603200">
    <property type="component" value="Unassembled WGS sequence"/>
</dbReference>
<evidence type="ECO:0000313" key="1">
    <source>
        <dbReference type="EMBL" id="GIE23474.1"/>
    </source>
</evidence>
<dbReference type="EMBL" id="BOMN01000092">
    <property type="protein sequence ID" value="GIE23474.1"/>
    <property type="molecule type" value="Genomic_DNA"/>
</dbReference>
<organism evidence="1 2">
    <name type="scientific">Winogradskya humida</name>
    <dbReference type="NCBI Taxonomy" id="113566"/>
    <lineage>
        <taxon>Bacteria</taxon>
        <taxon>Bacillati</taxon>
        <taxon>Actinomycetota</taxon>
        <taxon>Actinomycetes</taxon>
        <taxon>Micromonosporales</taxon>
        <taxon>Micromonosporaceae</taxon>
        <taxon>Winogradskya</taxon>
    </lineage>
</organism>
<proteinExistence type="predicted"/>
<evidence type="ECO:0000313" key="2">
    <source>
        <dbReference type="Proteomes" id="UP000603200"/>
    </source>
</evidence>